<dbReference type="SUPFAM" id="SSF55729">
    <property type="entry name" value="Acyl-CoA N-acyltransferases (Nat)"/>
    <property type="match status" value="2"/>
</dbReference>
<accession>A0A0P6XRZ6</accession>
<dbReference type="InterPro" id="IPR000182">
    <property type="entry name" value="GNAT_dom"/>
</dbReference>
<dbReference type="PANTHER" id="PTHR43420:SF12">
    <property type="entry name" value="N-ACETYLTRANSFERASE DOMAIN-CONTAINING PROTEIN"/>
    <property type="match status" value="1"/>
</dbReference>
<dbReference type="GO" id="GO:0016747">
    <property type="term" value="F:acyltransferase activity, transferring groups other than amino-acyl groups"/>
    <property type="evidence" value="ECO:0007669"/>
    <property type="project" value="InterPro"/>
</dbReference>
<proteinExistence type="predicted"/>
<dbReference type="InterPro" id="IPR050680">
    <property type="entry name" value="YpeA/RimI_acetyltransf"/>
</dbReference>
<comment type="caution">
    <text evidence="4">The sequence shown here is derived from an EMBL/GenBank/DDBJ whole genome shotgun (WGS) entry which is preliminary data.</text>
</comment>
<organism evidence="4 5">
    <name type="scientific">Herpetosiphon geysericola</name>
    <dbReference type="NCBI Taxonomy" id="70996"/>
    <lineage>
        <taxon>Bacteria</taxon>
        <taxon>Bacillati</taxon>
        <taxon>Chloroflexota</taxon>
        <taxon>Chloroflexia</taxon>
        <taxon>Herpetosiphonales</taxon>
        <taxon>Herpetosiphonaceae</taxon>
        <taxon>Herpetosiphon</taxon>
    </lineage>
</organism>
<dbReference type="PANTHER" id="PTHR43420">
    <property type="entry name" value="ACETYLTRANSFERASE"/>
    <property type="match status" value="1"/>
</dbReference>
<evidence type="ECO:0000259" key="3">
    <source>
        <dbReference type="PROSITE" id="PS51186"/>
    </source>
</evidence>
<feature type="domain" description="N-acetyltransferase" evidence="3">
    <location>
        <begin position="8"/>
        <end position="182"/>
    </location>
</feature>
<gene>
    <name evidence="4" type="ORF">SE18_11020</name>
</gene>
<dbReference type="EMBL" id="LGKP01000019">
    <property type="protein sequence ID" value="KPL87021.1"/>
    <property type="molecule type" value="Genomic_DNA"/>
</dbReference>
<keyword evidence="1" id="KW-0808">Transferase</keyword>
<dbReference type="RefSeq" id="WP_054534508.1">
    <property type="nucleotide sequence ID" value="NZ_LGKP01000019.1"/>
</dbReference>
<dbReference type="STRING" id="70996.SE18_11020"/>
<dbReference type="PROSITE" id="PS51186">
    <property type="entry name" value="GNAT"/>
    <property type="match status" value="1"/>
</dbReference>
<sequence length="358" mass="40215">MYEEVARIALGAGTEAVLSRIQPLASEFAQPLEELYHRWGEDPAVAWRWSFDMHLRLVGLRFSQDVWYLAQVQGRPVSAMLLCRSKFCPQLGSIHRVYTAEPYRRRGLASKLLKLAINDFEASGGQALIISTEHNDSAMSFYEQYHFVTINESESSRTGNRIAWRISDGDSPENFLKHLFAPSTAVFMRSSDRADVPLLLSLFNAPDNRIVRHYGLQMLGDANIGADDFFPAFEQQEGDVAVLTGLTAASGAIVGWGSIMPPVYPWPNPYYQQHQLLVDCYLAAGHIEQAPILLNEMLRQLPANHFANQLIGHVPLDHPALPAAYEQAGFERVGFIPKAYIDPRNNQGTDIALYLRER</sequence>
<protein>
    <recommendedName>
        <fullName evidence="3">N-acetyltransferase domain-containing protein</fullName>
    </recommendedName>
</protein>
<evidence type="ECO:0000256" key="1">
    <source>
        <dbReference type="ARBA" id="ARBA00022679"/>
    </source>
</evidence>
<keyword evidence="2" id="KW-0012">Acyltransferase</keyword>
<dbReference type="Proteomes" id="UP000050277">
    <property type="component" value="Unassembled WGS sequence"/>
</dbReference>
<keyword evidence="5" id="KW-1185">Reference proteome</keyword>
<dbReference type="Gene3D" id="3.40.630.30">
    <property type="match status" value="2"/>
</dbReference>
<evidence type="ECO:0000256" key="2">
    <source>
        <dbReference type="ARBA" id="ARBA00023315"/>
    </source>
</evidence>
<dbReference type="OrthoDB" id="7205533at2"/>
<evidence type="ECO:0000313" key="5">
    <source>
        <dbReference type="Proteomes" id="UP000050277"/>
    </source>
</evidence>
<reference evidence="4 5" key="1">
    <citation type="submission" date="2015-07" db="EMBL/GenBank/DDBJ databases">
        <title>Whole genome sequence of Herpetosiphon geysericola DSM 7119.</title>
        <authorList>
            <person name="Hemp J."/>
            <person name="Ward L.M."/>
            <person name="Pace L.A."/>
            <person name="Fischer W.W."/>
        </authorList>
    </citation>
    <scope>NUCLEOTIDE SEQUENCE [LARGE SCALE GENOMIC DNA]</scope>
    <source>
        <strain evidence="4 5">DSM 7119</strain>
    </source>
</reference>
<dbReference type="CDD" id="cd04301">
    <property type="entry name" value="NAT_SF"/>
    <property type="match status" value="1"/>
</dbReference>
<evidence type="ECO:0000313" key="4">
    <source>
        <dbReference type="EMBL" id="KPL87021.1"/>
    </source>
</evidence>
<dbReference type="AlphaFoldDB" id="A0A0P6XRZ6"/>
<dbReference type="InterPro" id="IPR016181">
    <property type="entry name" value="Acyl_CoA_acyltransferase"/>
</dbReference>
<name>A0A0P6XRZ6_9CHLR</name>
<dbReference type="Pfam" id="PF00583">
    <property type="entry name" value="Acetyltransf_1"/>
    <property type="match status" value="1"/>
</dbReference>